<protein>
    <submittedName>
        <fullName evidence="2">Uncharacterized protein</fullName>
    </submittedName>
</protein>
<feature type="transmembrane region" description="Helical" evidence="1">
    <location>
        <begin position="103"/>
        <end position="122"/>
    </location>
</feature>
<proteinExistence type="predicted"/>
<gene>
    <name evidence="2" type="ORF">WJX81_008580</name>
</gene>
<dbReference type="EMBL" id="JALJOU010000027">
    <property type="protein sequence ID" value="KAK9836043.1"/>
    <property type="molecule type" value="Genomic_DNA"/>
</dbReference>
<dbReference type="Proteomes" id="UP001445335">
    <property type="component" value="Unassembled WGS sequence"/>
</dbReference>
<keyword evidence="1" id="KW-1133">Transmembrane helix</keyword>
<evidence type="ECO:0000256" key="1">
    <source>
        <dbReference type="SAM" id="Phobius"/>
    </source>
</evidence>
<dbReference type="AlphaFoldDB" id="A0AAW1RQY0"/>
<reference evidence="2 3" key="1">
    <citation type="journal article" date="2024" name="Nat. Commun.">
        <title>Phylogenomics reveals the evolutionary origins of lichenization in chlorophyte algae.</title>
        <authorList>
            <person name="Puginier C."/>
            <person name="Libourel C."/>
            <person name="Otte J."/>
            <person name="Skaloud P."/>
            <person name="Haon M."/>
            <person name="Grisel S."/>
            <person name="Petersen M."/>
            <person name="Berrin J.G."/>
            <person name="Delaux P.M."/>
            <person name="Dal Grande F."/>
            <person name="Keller J."/>
        </authorList>
    </citation>
    <scope>NUCLEOTIDE SEQUENCE [LARGE SCALE GENOMIC DNA]</scope>
    <source>
        <strain evidence="2 3">SAG 245.80</strain>
    </source>
</reference>
<sequence length="127" mass="13778">MQPYRVTSYRSTSLAAWLASKTHGVKTSGRVCCGSLDSDLEPKDRAWSFMRAPDEIATPTEVGLAWLKRRNDLLVLMVAAISGGLLAVLAVSVQALQGDTSDFLIALWRAVTAPFAAVPVLISRFQQ</sequence>
<evidence type="ECO:0000313" key="2">
    <source>
        <dbReference type="EMBL" id="KAK9836043.1"/>
    </source>
</evidence>
<keyword evidence="1" id="KW-0472">Membrane</keyword>
<comment type="caution">
    <text evidence="2">The sequence shown here is derived from an EMBL/GenBank/DDBJ whole genome shotgun (WGS) entry which is preliminary data.</text>
</comment>
<feature type="transmembrane region" description="Helical" evidence="1">
    <location>
        <begin position="73"/>
        <end position="97"/>
    </location>
</feature>
<organism evidence="2 3">
    <name type="scientific">Elliptochloris bilobata</name>
    <dbReference type="NCBI Taxonomy" id="381761"/>
    <lineage>
        <taxon>Eukaryota</taxon>
        <taxon>Viridiplantae</taxon>
        <taxon>Chlorophyta</taxon>
        <taxon>core chlorophytes</taxon>
        <taxon>Trebouxiophyceae</taxon>
        <taxon>Trebouxiophyceae incertae sedis</taxon>
        <taxon>Elliptochloris clade</taxon>
        <taxon>Elliptochloris</taxon>
    </lineage>
</organism>
<accession>A0AAW1RQY0</accession>
<keyword evidence="1" id="KW-0812">Transmembrane</keyword>
<keyword evidence="3" id="KW-1185">Reference proteome</keyword>
<evidence type="ECO:0000313" key="3">
    <source>
        <dbReference type="Proteomes" id="UP001445335"/>
    </source>
</evidence>
<name>A0AAW1RQY0_9CHLO</name>